<dbReference type="RefSeq" id="WP_354462274.1">
    <property type="nucleotide sequence ID" value="NZ_JBEWSZ010000002.1"/>
</dbReference>
<comment type="subunit">
    <text evidence="10">The complex is composed of two ATP-binding proteins (NikD and NikE), two transmembrane proteins (NikB and NikC) and a solute-binding protein (NikA).</text>
</comment>
<evidence type="ECO:0000256" key="5">
    <source>
        <dbReference type="ARBA" id="ARBA00022741"/>
    </source>
</evidence>
<dbReference type="SMART" id="SM00382">
    <property type="entry name" value="AAA"/>
    <property type="match status" value="1"/>
</dbReference>
<keyword evidence="7" id="KW-1278">Translocase</keyword>
<comment type="subcellular location">
    <subcellularLocation>
        <location evidence="1">Cell inner membrane</location>
        <topology evidence="1">Peripheral membrane protein</topology>
    </subcellularLocation>
</comment>
<dbReference type="Gene3D" id="3.40.50.300">
    <property type="entry name" value="P-loop containing nucleotide triphosphate hydrolases"/>
    <property type="match status" value="1"/>
</dbReference>
<dbReference type="PANTHER" id="PTHR43297:SF13">
    <property type="entry name" value="NICKEL ABC TRANSPORTER, ATP-BINDING PROTEIN"/>
    <property type="match status" value="1"/>
</dbReference>
<dbReference type="Pfam" id="PF00005">
    <property type="entry name" value="ABC_tran"/>
    <property type="match status" value="2"/>
</dbReference>
<dbReference type="PROSITE" id="PS50893">
    <property type="entry name" value="ABC_TRANSPORTER_2"/>
    <property type="match status" value="1"/>
</dbReference>
<proteinExistence type="inferred from homology"/>
<dbReference type="EMBL" id="JBEWSZ010000002">
    <property type="protein sequence ID" value="MET2830174.1"/>
    <property type="molecule type" value="Genomic_DNA"/>
</dbReference>
<dbReference type="EC" id="7.2.2.11" evidence="11"/>
<dbReference type="PROSITE" id="PS00211">
    <property type="entry name" value="ABC_TRANSPORTER_1"/>
    <property type="match status" value="1"/>
</dbReference>
<evidence type="ECO:0000256" key="10">
    <source>
        <dbReference type="ARBA" id="ARBA00038669"/>
    </source>
</evidence>
<evidence type="ECO:0000256" key="1">
    <source>
        <dbReference type="ARBA" id="ARBA00004417"/>
    </source>
</evidence>
<evidence type="ECO:0000256" key="12">
    <source>
        <dbReference type="ARBA" id="ARBA00044143"/>
    </source>
</evidence>
<evidence type="ECO:0000256" key="14">
    <source>
        <dbReference type="SAM" id="MobiDB-lite"/>
    </source>
</evidence>
<reference evidence="16 17" key="1">
    <citation type="submission" date="2024-06" db="EMBL/GenBank/DDBJ databases">
        <authorList>
            <person name="Kim D.-U."/>
        </authorList>
    </citation>
    <scope>NUCLEOTIDE SEQUENCE [LARGE SCALE GENOMIC DNA]</scope>
    <source>
        <strain evidence="16 17">KACC15460</strain>
    </source>
</reference>
<evidence type="ECO:0000256" key="9">
    <source>
        <dbReference type="ARBA" id="ARBA00023136"/>
    </source>
</evidence>
<dbReference type="Proteomes" id="UP001548832">
    <property type="component" value="Unassembled WGS sequence"/>
</dbReference>
<dbReference type="InterPro" id="IPR027417">
    <property type="entry name" value="P-loop_NTPase"/>
</dbReference>
<comment type="catalytic activity">
    <reaction evidence="13">
        <text>Ni(2+)(out) + ATP + H2O = Ni(2+)(in) + ADP + phosphate + H(+)</text>
        <dbReference type="Rhea" id="RHEA:15557"/>
        <dbReference type="ChEBI" id="CHEBI:15377"/>
        <dbReference type="ChEBI" id="CHEBI:15378"/>
        <dbReference type="ChEBI" id="CHEBI:30616"/>
        <dbReference type="ChEBI" id="CHEBI:43474"/>
        <dbReference type="ChEBI" id="CHEBI:49786"/>
        <dbReference type="ChEBI" id="CHEBI:456216"/>
        <dbReference type="EC" id="7.2.2.11"/>
    </reaction>
    <physiologicalReaction direction="left-to-right" evidence="13">
        <dbReference type="Rhea" id="RHEA:15558"/>
    </physiologicalReaction>
</comment>
<evidence type="ECO:0000256" key="8">
    <source>
        <dbReference type="ARBA" id="ARBA00023065"/>
    </source>
</evidence>
<evidence type="ECO:0000313" key="16">
    <source>
        <dbReference type="EMBL" id="MET2830174.1"/>
    </source>
</evidence>
<evidence type="ECO:0000313" key="17">
    <source>
        <dbReference type="Proteomes" id="UP001548832"/>
    </source>
</evidence>
<dbReference type="SUPFAM" id="SSF52540">
    <property type="entry name" value="P-loop containing nucleoside triphosphate hydrolases"/>
    <property type="match status" value="1"/>
</dbReference>
<dbReference type="InterPro" id="IPR017871">
    <property type="entry name" value="ABC_transporter-like_CS"/>
</dbReference>
<organism evidence="16 17">
    <name type="scientific">Mesorhizobium shangrilense</name>
    <dbReference type="NCBI Taxonomy" id="460060"/>
    <lineage>
        <taxon>Bacteria</taxon>
        <taxon>Pseudomonadati</taxon>
        <taxon>Pseudomonadota</taxon>
        <taxon>Alphaproteobacteria</taxon>
        <taxon>Hyphomicrobiales</taxon>
        <taxon>Phyllobacteriaceae</taxon>
        <taxon>Mesorhizobium</taxon>
    </lineage>
</organism>
<keyword evidence="9" id="KW-0472">Membrane</keyword>
<keyword evidence="8" id="KW-0406">Ion transport</keyword>
<feature type="compositionally biased region" description="Polar residues" evidence="14">
    <location>
        <begin position="98"/>
        <end position="109"/>
    </location>
</feature>
<keyword evidence="5" id="KW-0547">Nucleotide-binding</keyword>
<dbReference type="GO" id="GO:0005524">
    <property type="term" value="F:ATP binding"/>
    <property type="evidence" value="ECO:0007669"/>
    <property type="project" value="UniProtKB-KW"/>
</dbReference>
<keyword evidence="4" id="KW-1003">Cell membrane</keyword>
<dbReference type="CDD" id="cd03257">
    <property type="entry name" value="ABC_NikE_OppD_transporters"/>
    <property type="match status" value="1"/>
</dbReference>
<dbReference type="InterPro" id="IPR050388">
    <property type="entry name" value="ABC_Ni/Peptide_Import"/>
</dbReference>
<dbReference type="PANTHER" id="PTHR43297">
    <property type="entry name" value="OLIGOPEPTIDE TRANSPORT ATP-BINDING PROTEIN APPD"/>
    <property type="match status" value="1"/>
</dbReference>
<accession>A0ABV2DJR6</accession>
<evidence type="ECO:0000259" key="15">
    <source>
        <dbReference type="PROSITE" id="PS50893"/>
    </source>
</evidence>
<gene>
    <name evidence="16" type="ORF">ABVQ20_24650</name>
</gene>
<keyword evidence="17" id="KW-1185">Reference proteome</keyword>
<evidence type="ECO:0000256" key="13">
    <source>
        <dbReference type="ARBA" id="ARBA00048610"/>
    </source>
</evidence>
<evidence type="ECO:0000256" key="6">
    <source>
        <dbReference type="ARBA" id="ARBA00022840"/>
    </source>
</evidence>
<comment type="similarity">
    <text evidence="2">Belongs to the ABC transporter superfamily.</text>
</comment>
<evidence type="ECO:0000256" key="4">
    <source>
        <dbReference type="ARBA" id="ARBA00022475"/>
    </source>
</evidence>
<evidence type="ECO:0000256" key="2">
    <source>
        <dbReference type="ARBA" id="ARBA00005417"/>
    </source>
</evidence>
<sequence length="341" mass="36151">MTALLSIRDLTVTYRRDGSEVVALKNINLDIAAGERLAIIGESGSGKSTLALAIAGLLPASSRIGGLIDWHSPEFQSPHSFAPPSVLPDISPTRREIGSSTAGSPSTTLAIGEGRNDSAISPLVGEMPGRTEGGVKERERFEPTAKSSRIPLAGRDIGFVFQDPSGSLNPVMTVGKQIAEVARTHLGLTWQQAYAKARTLLERVRLPDPDSAMSAFPHQLSGGQKQRVAIAAAIAAGPKLLIADEATSALDTIVQAEIVALIRQLVSEDGMTLLFVSHDIALASELAERIAVFRHGELVECGATVQIVEVPRQPYTRALLDAHIGLDAEPLLGRRAFETPA</sequence>
<feature type="region of interest" description="Disordered" evidence="14">
    <location>
        <begin position="93"/>
        <end position="136"/>
    </location>
</feature>
<evidence type="ECO:0000256" key="3">
    <source>
        <dbReference type="ARBA" id="ARBA00022448"/>
    </source>
</evidence>
<feature type="domain" description="ABC transporter" evidence="15">
    <location>
        <begin position="7"/>
        <end position="320"/>
    </location>
</feature>
<dbReference type="InterPro" id="IPR003439">
    <property type="entry name" value="ABC_transporter-like_ATP-bd"/>
</dbReference>
<evidence type="ECO:0000256" key="11">
    <source>
        <dbReference type="ARBA" id="ARBA00039098"/>
    </source>
</evidence>
<evidence type="ECO:0000256" key="7">
    <source>
        <dbReference type="ARBA" id="ARBA00022967"/>
    </source>
</evidence>
<protein>
    <recommendedName>
        <fullName evidence="12">Nickel import system ATP-binding protein NikD</fullName>
        <ecNumber evidence="11">7.2.2.11</ecNumber>
    </recommendedName>
</protein>
<dbReference type="InterPro" id="IPR003593">
    <property type="entry name" value="AAA+_ATPase"/>
</dbReference>
<comment type="caution">
    <text evidence="16">The sequence shown here is derived from an EMBL/GenBank/DDBJ whole genome shotgun (WGS) entry which is preliminary data.</text>
</comment>
<keyword evidence="3" id="KW-0813">Transport</keyword>
<name>A0ABV2DJR6_9HYPH</name>
<keyword evidence="6 16" id="KW-0067">ATP-binding</keyword>